<feature type="transmembrane region" description="Helical" evidence="9">
    <location>
        <begin position="414"/>
        <end position="434"/>
    </location>
</feature>
<feature type="domain" description="NADH:quinone oxidoreductase/Mrp antiporter transmembrane" evidence="10">
    <location>
        <begin position="107"/>
        <end position="379"/>
    </location>
</feature>
<dbReference type="InterPro" id="IPR001750">
    <property type="entry name" value="ND/Mrp_TM"/>
</dbReference>
<dbReference type="EMBL" id="KT368150">
    <property type="protein sequence ID" value="ALK48402.1"/>
    <property type="molecule type" value="Genomic_DNA"/>
</dbReference>
<feature type="transmembrane region" description="Helical" evidence="9">
    <location>
        <begin position="265"/>
        <end position="284"/>
    </location>
</feature>
<dbReference type="PANTHER" id="PTHR42829:SF2">
    <property type="entry name" value="NADH-UBIQUINONE OXIDOREDUCTASE CHAIN 5"/>
    <property type="match status" value="1"/>
</dbReference>
<keyword evidence="5 9" id="KW-1133">Transmembrane helix</keyword>
<evidence type="ECO:0000256" key="8">
    <source>
        <dbReference type="ARBA" id="ARBA00049551"/>
    </source>
</evidence>
<evidence type="ECO:0000256" key="4">
    <source>
        <dbReference type="ARBA" id="ARBA00022692"/>
    </source>
</evidence>
<evidence type="ECO:0000256" key="6">
    <source>
        <dbReference type="ARBA" id="ARBA00023136"/>
    </source>
</evidence>
<dbReference type="PRINTS" id="PR01434">
    <property type="entry name" value="NADHDHGNASE5"/>
</dbReference>
<evidence type="ECO:0000256" key="7">
    <source>
        <dbReference type="ARBA" id="ARBA00031027"/>
    </source>
</evidence>
<evidence type="ECO:0000256" key="5">
    <source>
        <dbReference type="ARBA" id="ARBA00022989"/>
    </source>
</evidence>
<feature type="transmembrane region" description="Helical" evidence="9">
    <location>
        <begin position="152"/>
        <end position="185"/>
    </location>
</feature>
<dbReference type="AlphaFoldDB" id="A0A0P0LXW5"/>
<dbReference type="GO" id="GO:0008137">
    <property type="term" value="F:NADH dehydrogenase (ubiquinone) activity"/>
    <property type="evidence" value="ECO:0007669"/>
    <property type="project" value="UniProtKB-EC"/>
</dbReference>
<geneLocation type="mitochondrion" evidence="11"/>
<feature type="transmembrane region" description="Helical" evidence="9">
    <location>
        <begin position="49"/>
        <end position="77"/>
    </location>
</feature>
<feature type="transmembrane region" description="Helical" evidence="9">
    <location>
        <begin position="290"/>
        <end position="312"/>
    </location>
</feature>
<feature type="transmembrane region" description="Helical" evidence="9">
    <location>
        <begin position="239"/>
        <end position="258"/>
    </location>
</feature>
<dbReference type="InterPro" id="IPR003945">
    <property type="entry name" value="NU5C-like"/>
</dbReference>
<dbReference type="GO" id="GO:0015990">
    <property type="term" value="P:electron transport coupled proton transport"/>
    <property type="evidence" value="ECO:0007669"/>
    <property type="project" value="TreeGrafter"/>
</dbReference>
<feature type="transmembrane region" description="Helical" evidence="9">
    <location>
        <begin position="6"/>
        <end position="28"/>
    </location>
</feature>
<feature type="transmembrane region" description="Helical" evidence="9">
    <location>
        <begin position="440"/>
        <end position="463"/>
    </location>
</feature>
<evidence type="ECO:0000256" key="1">
    <source>
        <dbReference type="ARBA" id="ARBA00003257"/>
    </source>
</evidence>
<comment type="function">
    <text evidence="1">Core subunit of the mitochondrial membrane respiratory chain NADH dehydrogenase (Complex I) that is believed to belong to the minimal assembly required for catalysis. Complex I functions in the transfer of electrons from NADH to the respiratory chain. The immediate electron acceptor for the enzyme is believed to be ubiquinone.</text>
</comment>
<organism evidence="11">
    <name type="scientific">Bombus terrestris</name>
    <name type="common">Buff-tailed bumblebee</name>
    <name type="synonym">Apis terrestris</name>
    <dbReference type="NCBI Taxonomy" id="30195"/>
    <lineage>
        <taxon>Eukaryota</taxon>
        <taxon>Metazoa</taxon>
        <taxon>Ecdysozoa</taxon>
        <taxon>Arthropoda</taxon>
        <taxon>Hexapoda</taxon>
        <taxon>Insecta</taxon>
        <taxon>Pterygota</taxon>
        <taxon>Neoptera</taxon>
        <taxon>Endopterygota</taxon>
        <taxon>Hymenoptera</taxon>
        <taxon>Apocrita</taxon>
        <taxon>Aculeata</taxon>
        <taxon>Apoidea</taxon>
        <taxon>Anthophila</taxon>
        <taxon>Apidae</taxon>
        <taxon>Bombus</taxon>
        <taxon>Bombus</taxon>
    </lineage>
</organism>
<feature type="transmembrane region" description="Helical" evidence="9">
    <location>
        <begin position="197"/>
        <end position="227"/>
    </location>
</feature>
<dbReference type="PANTHER" id="PTHR42829">
    <property type="entry name" value="NADH-UBIQUINONE OXIDOREDUCTASE CHAIN 5"/>
    <property type="match status" value="1"/>
</dbReference>
<comment type="catalytic activity">
    <reaction evidence="8">
        <text>a ubiquinone + NADH + 5 H(+)(in) = a ubiquinol + NAD(+) + 4 H(+)(out)</text>
        <dbReference type="Rhea" id="RHEA:29091"/>
        <dbReference type="Rhea" id="RHEA-COMP:9565"/>
        <dbReference type="Rhea" id="RHEA-COMP:9566"/>
        <dbReference type="ChEBI" id="CHEBI:15378"/>
        <dbReference type="ChEBI" id="CHEBI:16389"/>
        <dbReference type="ChEBI" id="CHEBI:17976"/>
        <dbReference type="ChEBI" id="CHEBI:57540"/>
        <dbReference type="ChEBI" id="CHEBI:57945"/>
        <dbReference type="EC" id="7.1.1.2"/>
    </reaction>
</comment>
<evidence type="ECO:0000256" key="9">
    <source>
        <dbReference type="SAM" id="Phobius"/>
    </source>
</evidence>
<feature type="transmembrane region" description="Helical" evidence="9">
    <location>
        <begin position="373"/>
        <end position="393"/>
    </location>
</feature>
<keyword evidence="6 9" id="KW-0472">Membrane</keyword>
<evidence type="ECO:0000313" key="11">
    <source>
        <dbReference type="EMBL" id="ALK48402.1"/>
    </source>
</evidence>
<feature type="transmembrane region" description="Helical" evidence="9">
    <location>
        <begin position="333"/>
        <end position="353"/>
    </location>
</feature>
<proteinExistence type="predicted"/>
<sequence length="562" mass="67558">MILKMVVFGIMLIMMSLVFMFFGLYILFINKLFIYEWMIYNLDSMKMNLIVVISFKLLMFMFLVMLICSMILLYSVSYMNLNNKYLIKRFYYLMMLFLLSMIFLILSPNMLTLLLGWDGLGLISYCLIIYYQKNLAFNSGMLTVILNRLGDSSLLMIISFMMIFGSWNLILYNMNLLILMIIFNYSIKKSAQLMFMIWLPAAMMAPTPVSSLVHSSTLVTAGIYLLINYEMLIDLKYKEYILVISSMTMFMSGVMANFEMDFKKIIALSTLSQLGFMMSIYSLGMVNLTFLHLFIHAFLNLMFMCVGSLIHYMSGIQNFRFYSGMYYLYPMKGLLMMFSLMMLCGFPFLVGFYSKDLIVEYYFLNKMSIFSLLNLIIGTIFTVSYSFRLMFILMMNSFMMNLIYSDEDNIMMNYMMLILLIMLFISKFVFNFFFSYSVNLFYIFKYFVFKMMFLGFMFSLLMFNTNFLSKVILLIKSFFMMDFFYKFMLNYLMYWLIFYEIYFEKGIIEKFTGKFMDFFRYLFEMNYSLKIFLYIINVYLFININFYYLINMYMYMYMYMYM</sequence>
<dbReference type="GO" id="GO:0042773">
    <property type="term" value="P:ATP synthesis coupled electron transport"/>
    <property type="evidence" value="ECO:0007669"/>
    <property type="project" value="InterPro"/>
</dbReference>
<evidence type="ECO:0000256" key="2">
    <source>
        <dbReference type="ARBA" id="ARBA00004141"/>
    </source>
</evidence>
<dbReference type="Pfam" id="PF00361">
    <property type="entry name" value="Proton_antipo_M"/>
    <property type="match status" value="1"/>
</dbReference>
<evidence type="ECO:0000259" key="10">
    <source>
        <dbReference type="Pfam" id="PF00361"/>
    </source>
</evidence>
<keyword evidence="4 9" id="KW-0812">Transmembrane</keyword>
<gene>
    <name evidence="11" type="primary">nad5</name>
</gene>
<evidence type="ECO:0000256" key="3">
    <source>
        <dbReference type="ARBA" id="ARBA00012944"/>
    </source>
</evidence>
<comment type="subcellular location">
    <subcellularLocation>
        <location evidence="2">Membrane</location>
        <topology evidence="2">Multi-pass membrane protein</topology>
    </subcellularLocation>
</comment>
<feature type="transmembrane region" description="Helical" evidence="9">
    <location>
        <begin position="483"/>
        <end position="502"/>
    </location>
</feature>
<feature type="transmembrane region" description="Helical" evidence="9">
    <location>
        <begin position="531"/>
        <end position="550"/>
    </location>
</feature>
<name>A0A0P0LXW5_BOMTE</name>
<feature type="transmembrane region" description="Helical" evidence="9">
    <location>
        <begin position="89"/>
        <end position="106"/>
    </location>
</feature>
<dbReference type="GO" id="GO:0016020">
    <property type="term" value="C:membrane"/>
    <property type="evidence" value="ECO:0007669"/>
    <property type="project" value="UniProtKB-SubCell"/>
</dbReference>
<accession>A0A0P0LXW5</accession>
<dbReference type="EC" id="7.1.1.2" evidence="3"/>
<dbReference type="GO" id="GO:0003954">
    <property type="term" value="F:NADH dehydrogenase activity"/>
    <property type="evidence" value="ECO:0007669"/>
    <property type="project" value="TreeGrafter"/>
</dbReference>
<keyword evidence="11" id="KW-0496">Mitochondrion</keyword>
<reference evidence="11" key="1">
    <citation type="submission" date="2015-08" db="EMBL/GenBank/DDBJ databases">
        <title>Complete Mitochondrial Genome of Bombus terrestris.</title>
        <authorList>
            <person name="Bi G."/>
            <person name="Yang J."/>
            <person name="Zhao E."/>
            <person name="Liu G."/>
        </authorList>
    </citation>
    <scope>NUCLEOTIDE SEQUENCE</scope>
</reference>
<protein>
    <recommendedName>
        <fullName evidence="3">NADH:ubiquinone reductase (H(+)-translocating)</fullName>
        <ecNumber evidence="3">7.1.1.2</ecNumber>
    </recommendedName>
    <alternativeName>
        <fullName evidence="7">NADH dehydrogenase subunit 5</fullName>
    </alternativeName>
</protein>